<evidence type="ECO:0000313" key="1">
    <source>
        <dbReference type="EMBL" id="MUK44856.1"/>
    </source>
</evidence>
<dbReference type="Proteomes" id="UP000435323">
    <property type="component" value="Unassembled WGS sequence"/>
</dbReference>
<organism evidence="1 3">
    <name type="scientific">Aliivibrio fischeri</name>
    <name type="common">Vibrio fischeri</name>
    <dbReference type="NCBI Taxonomy" id="668"/>
    <lineage>
        <taxon>Bacteria</taxon>
        <taxon>Pseudomonadati</taxon>
        <taxon>Pseudomonadota</taxon>
        <taxon>Gammaproteobacteria</taxon>
        <taxon>Vibrionales</taxon>
        <taxon>Vibrionaceae</taxon>
        <taxon>Aliivibrio</taxon>
    </lineage>
</organism>
<dbReference type="EMBL" id="WOBO01000005">
    <property type="protein sequence ID" value="MUK44856.1"/>
    <property type="molecule type" value="Genomic_DNA"/>
</dbReference>
<protein>
    <submittedName>
        <fullName evidence="1">Uncharacterized protein</fullName>
    </submittedName>
</protein>
<accession>A0A6N3YWR4</accession>
<name>A0A6N3YWR4_ALIFS</name>
<gene>
    <name evidence="1" type="ORF">GNP77_05630</name>
    <name evidence="2" type="ORF">GNP88_03485</name>
</gene>
<dbReference type="AlphaFoldDB" id="A0A6N3YWR4"/>
<sequence>MYDAMLIYSIYNPENMGLIRDTPYNVIKFITSLINKVIIYGT</sequence>
<reference evidence="3 4" key="1">
    <citation type="submission" date="2019-11" db="EMBL/GenBank/DDBJ databases">
        <title>Using colonization assays and comparative genomics to discover symbiosis behaviors and factors in Vibrio fischeri.</title>
        <authorList>
            <person name="Bongrand C."/>
            <person name="Moriano-Gutierrez S."/>
            <person name="Arevalo P."/>
            <person name="Mcfall-Ngai M."/>
            <person name="Visick K."/>
            <person name="Polz M.F."/>
            <person name="Ruby E.G."/>
        </authorList>
    </citation>
    <scope>NUCLEOTIDE SEQUENCE [LARGE SCALE GENOMIC DNA]</scope>
    <source>
        <strain evidence="1">Emors.3.2</strain>
        <strain evidence="3">emors.3.2</strain>
        <strain evidence="4">emors.4.1</strain>
        <strain evidence="2">Emors.4.1</strain>
    </source>
</reference>
<comment type="caution">
    <text evidence="1">The sequence shown here is derived from an EMBL/GenBank/DDBJ whole genome shotgun (WGS) entry which is preliminary data.</text>
</comment>
<evidence type="ECO:0000313" key="4">
    <source>
        <dbReference type="Proteomes" id="UP000448038"/>
    </source>
</evidence>
<dbReference type="Proteomes" id="UP000448038">
    <property type="component" value="Unassembled WGS sequence"/>
</dbReference>
<dbReference type="EMBL" id="WOBN01000005">
    <property type="protein sequence ID" value="MUK48248.1"/>
    <property type="molecule type" value="Genomic_DNA"/>
</dbReference>
<proteinExistence type="predicted"/>
<evidence type="ECO:0000313" key="3">
    <source>
        <dbReference type="Proteomes" id="UP000435323"/>
    </source>
</evidence>
<evidence type="ECO:0000313" key="2">
    <source>
        <dbReference type="EMBL" id="MUK48248.1"/>
    </source>
</evidence>